<gene>
    <name evidence="1" type="ORF">LUZ61_014848</name>
</gene>
<dbReference type="Proteomes" id="UP001210211">
    <property type="component" value="Unassembled WGS sequence"/>
</dbReference>
<evidence type="ECO:0008006" key="3">
    <source>
        <dbReference type="Google" id="ProtNLM"/>
    </source>
</evidence>
<reference evidence="1 2" key="1">
    <citation type="journal article" date="2022" name="Cell">
        <title>Repeat-based holocentromeres influence genome architecture and karyotype evolution.</title>
        <authorList>
            <person name="Hofstatter P.G."/>
            <person name="Thangavel G."/>
            <person name="Lux T."/>
            <person name="Neumann P."/>
            <person name="Vondrak T."/>
            <person name="Novak P."/>
            <person name="Zhang M."/>
            <person name="Costa L."/>
            <person name="Castellani M."/>
            <person name="Scott A."/>
            <person name="Toegelov H."/>
            <person name="Fuchs J."/>
            <person name="Mata-Sucre Y."/>
            <person name="Dias Y."/>
            <person name="Vanzela A.L.L."/>
            <person name="Huettel B."/>
            <person name="Almeida C.C.S."/>
            <person name="Simkova H."/>
            <person name="Souza G."/>
            <person name="Pedrosa-Harand A."/>
            <person name="Macas J."/>
            <person name="Mayer K.F.X."/>
            <person name="Houben A."/>
            <person name="Marques A."/>
        </authorList>
    </citation>
    <scope>NUCLEOTIDE SEQUENCE [LARGE SCALE GENOMIC DNA]</scope>
    <source>
        <strain evidence="1">RhyTen1mFocal</strain>
    </source>
</reference>
<sequence length="1269" mass="139476">METELETTMISTSHLDQLISSELKASEVHSEAPLLRSLDLSRRLQEKGISLPSPNLAEILVSSLCFSQHTPSLWKLLDQAMASRLVAPIQILALLTQKVVPERREQAGAYRLYLELVRRYAVALPPFGVTVPSIDKIVMSIDEALQLSRTYGVQEMDMGRAIVLFIFTVIKILVDSVLEDCGFPYARTDMHRSSDIQASASNTLLALEIVEKIIINKKAQVFLRLISINMPEQFNNLVERLQLVEAHISNITSPSTINVASNMLVTIQKALTYAIHRLDKHPQLGVLFNTRPRNSSLPKNSSDGNSSCWIPFDMFMENAMDGHHLHVVSAIEVLTELIKALQVLNQATWQETFQALWLSGLRNVQRGRDQVEGPIPDLDARLSILLAIVPLSIVPLVNNVRIRRLGLVTSLQLLGQFSALLTPHPAFVTLANEAATKAAVFISGMKGITNPIPKANGNMLHLIVEASIARNLIDTSAYFWPGYVVPSAQLPNEPHLARDSPWTAFMGGAPLTASLEKALTITPAPSVAELEKLYLIALNGSEEEGPMASRILCGASLICGWNFQEHAVHMVVKLLSPATSIDSSEIEIENRYISHMRMLNSLLLSMASVNTVHILSLYGLIPEVAAALMPICEAFGSLSPPSNHKSCLPEETSVYSVFSYAFLLLLRLWKFYRPPQEHCAPTRGAQARRELTLDYLLLLRNGRVSLNNPNAKPVYIEFFPKLRAWYFQNQACISSTLSGLSNKNPVHQVANMILNMVWTGRGSSGTANCFSNSSSSGSINGVPPISGSGTTEESCQRPTLPAWEILEAIPFVLEAALTACAYGQLSSRDLTTGLRHIVDFLPASLAVIVTYFSAEITRGIWKPVHLNGIDWPSPAANLFSFDVEIKDILASAGVDVPCNYPRGSIPMLPLTIAALLSLTITFKLDRSCDFMHGIIGHALENCASSSSWPSMPIVGALWAQKVRRWHHFILLSCTRAPFSRDKNAAAQLIKSCFTSFLGPLSLTEGSDFVSRQGASGLFGHIQVDRGPYIPVAPGTLYVYSCRYFHDIHYVSEVVFRMIMKRARILADEYVRSNGMAPRVRSDSSAASLASALSKVRQSTSLGACMLVITGGPKLVQVLYEETFPTLLLLGEADSKGPMHGILCGYAVAYLLFYSGVFVWGVDEAPPAFTWVYSSKRARVFGRHLEFVAKIVEGDLKPICQPGAWKAFVKCFIGLVIRFTPTWIRVLSLETVTKLAKGLRRWNEPELSLALLEQAGPAALSAVVEALSST</sequence>
<accession>A0AAD5WC22</accession>
<dbReference type="AlphaFoldDB" id="A0AAD5WC22"/>
<proteinExistence type="predicted"/>
<organism evidence="1 2">
    <name type="scientific">Rhynchospora tenuis</name>
    <dbReference type="NCBI Taxonomy" id="198213"/>
    <lineage>
        <taxon>Eukaryota</taxon>
        <taxon>Viridiplantae</taxon>
        <taxon>Streptophyta</taxon>
        <taxon>Embryophyta</taxon>
        <taxon>Tracheophyta</taxon>
        <taxon>Spermatophyta</taxon>
        <taxon>Magnoliopsida</taxon>
        <taxon>Liliopsida</taxon>
        <taxon>Poales</taxon>
        <taxon>Cyperaceae</taxon>
        <taxon>Cyperoideae</taxon>
        <taxon>Rhynchosporeae</taxon>
        <taxon>Rhynchospora</taxon>
    </lineage>
</organism>
<dbReference type="InterPro" id="IPR039638">
    <property type="entry name" value="MED33A/B"/>
</dbReference>
<dbReference type="GO" id="GO:0016592">
    <property type="term" value="C:mediator complex"/>
    <property type="evidence" value="ECO:0007669"/>
    <property type="project" value="InterPro"/>
</dbReference>
<evidence type="ECO:0000313" key="1">
    <source>
        <dbReference type="EMBL" id="KAJ3685684.1"/>
    </source>
</evidence>
<keyword evidence="2" id="KW-1185">Reference proteome</keyword>
<evidence type="ECO:0000313" key="2">
    <source>
        <dbReference type="Proteomes" id="UP001210211"/>
    </source>
</evidence>
<comment type="caution">
    <text evidence="1">The sequence shown here is derived from an EMBL/GenBank/DDBJ whole genome shotgun (WGS) entry which is preliminary data.</text>
</comment>
<dbReference type="PANTHER" id="PTHR33739">
    <property type="entry name" value="OS07G0681500 PROTEIN"/>
    <property type="match status" value="1"/>
</dbReference>
<dbReference type="EMBL" id="JAMRDG010000002">
    <property type="protein sequence ID" value="KAJ3685684.1"/>
    <property type="molecule type" value="Genomic_DNA"/>
</dbReference>
<name>A0AAD5WC22_9POAL</name>
<protein>
    <recommendedName>
        <fullName evidence="3">Mediator of RNA polymerase II transcription subunit 33A</fullName>
    </recommendedName>
</protein>
<dbReference type="GO" id="GO:2000762">
    <property type="term" value="P:regulation of phenylpropanoid metabolic process"/>
    <property type="evidence" value="ECO:0007669"/>
    <property type="project" value="InterPro"/>
</dbReference>
<dbReference type="PANTHER" id="PTHR33739:SF10">
    <property type="entry name" value="OS05G0312000 PROTEIN"/>
    <property type="match status" value="1"/>
</dbReference>